<keyword evidence="6 7" id="KW-0694">RNA-binding</keyword>
<dbReference type="Proteomes" id="UP000530514">
    <property type="component" value="Unassembled WGS sequence"/>
</dbReference>
<dbReference type="Gene3D" id="3.30.230.10">
    <property type="match status" value="1"/>
</dbReference>
<evidence type="ECO:0000256" key="6">
    <source>
        <dbReference type="ARBA" id="ARBA00022884"/>
    </source>
</evidence>
<comment type="catalytic activity">
    <reaction evidence="7">
        <text>Endonucleolytic cleavage of RNA, removing 5'-extranucleotides from tRNA precursor.</text>
        <dbReference type="EC" id="3.1.26.5"/>
    </reaction>
</comment>
<evidence type="ECO:0000256" key="4">
    <source>
        <dbReference type="ARBA" id="ARBA00022759"/>
    </source>
</evidence>
<dbReference type="PANTHER" id="PTHR33992">
    <property type="entry name" value="RIBONUCLEASE P PROTEIN COMPONENT"/>
    <property type="match status" value="1"/>
</dbReference>
<organism evidence="9 10">
    <name type="scientific">Thermoactinomyces daqus</name>
    <dbReference type="NCBI Taxonomy" id="1329516"/>
    <lineage>
        <taxon>Bacteria</taxon>
        <taxon>Bacillati</taxon>
        <taxon>Bacillota</taxon>
        <taxon>Bacilli</taxon>
        <taxon>Bacillales</taxon>
        <taxon>Thermoactinomycetaceae</taxon>
        <taxon>Thermoactinomyces</taxon>
    </lineage>
</organism>
<accession>A0A7W2AGR9</accession>
<evidence type="ECO:0000256" key="7">
    <source>
        <dbReference type="HAMAP-Rule" id="MF_00227"/>
    </source>
</evidence>
<dbReference type="Pfam" id="PF00825">
    <property type="entry name" value="Ribonuclease_P"/>
    <property type="match status" value="1"/>
</dbReference>
<dbReference type="PANTHER" id="PTHR33992:SF1">
    <property type="entry name" value="RIBONUCLEASE P PROTEIN COMPONENT"/>
    <property type="match status" value="1"/>
</dbReference>
<dbReference type="HAMAP" id="MF_00227">
    <property type="entry name" value="RNase_P"/>
    <property type="match status" value="1"/>
</dbReference>
<dbReference type="NCBIfam" id="TIGR00188">
    <property type="entry name" value="rnpA"/>
    <property type="match status" value="1"/>
</dbReference>
<dbReference type="InterPro" id="IPR014721">
    <property type="entry name" value="Ribsml_uS5_D2-typ_fold_subgr"/>
</dbReference>
<comment type="function">
    <text evidence="1 7">RNaseP catalyzes the removal of the 5'-leader sequence from pre-tRNA to produce the mature 5'-terminus. It can also cleave other RNA substrates such as 4.5S RNA. The protein component plays an auxiliary but essential role in vivo by binding to the 5'-leader sequence and broadening the substrate specificity of the ribozyme.</text>
</comment>
<evidence type="ECO:0000256" key="2">
    <source>
        <dbReference type="ARBA" id="ARBA00022694"/>
    </source>
</evidence>
<keyword evidence="4 7" id="KW-0255">Endonuclease</keyword>
<dbReference type="GO" id="GO:0004526">
    <property type="term" value="F:ribonuclease P activity"/>
    <property type="evidence" value="ECO:0007669"/>
    <property type="project" value="UniProtKB-UniRule"/>
</dbReference>
<comment type="subunit">
    <text evidence="7">Consists of a catalytic RNA component (M1 or rnpB) and a protein subunit.</text>
</comment>
<protein>
    <recommendedName>
        <fullName evidence="7 8">Ribonuclease P protein component</fullName>
        <shortName evidence="7">RNase P protein</shortName>
        <shortName evidence="7">RNaseP protein</shortName>
        <ecNumber evidence="7 8">3.1.26.5</ecNumber>
    </recommendedName>
    <alternativeName>
        <fullName evidence="7">Protein C5</fullName>
    </alternativeName>
</protein>
<keyword evidence="3 7" id="KW-0540">Nuclease</keyword>
<evidence type="ECO:0000256" key="8">
    <source>
        <dbReference type="NCBIfam" id="TIGR00188"/>
    </source>
</evidence>
<dbReference type="FunFam" id="3.30.230.10:FF:000021">
    <property type="entry name" value="Ribonuclease P protein component"/>
    <property type="match status" value="1"/>
</dbReference>
<keyword evidence="5 7" id="KW-0378">Hydrolase</keyword>
<dbReference type="SUPFAM" id="SSF54211">
    <property type="entry name" value="Ribosomal protein S5 domain 2-like"/>
    <property type="match status" value="1"/>
</dbReference>
<dbReference type="GO" id="GO:0030677">
    <property type="term" value="C:ribonuclease P complex"/>
    <property type="evidence" value="ECO:0007669"/>
    <property type="project" value="TreeGrafter"/>
</dbReference>
<gene>
    <name evidence="7 9" type="primary">rnpA</name>
    <name evidence="9" type="ORF">H1164_03335</name>
</gene>
<keyword evidence="2 7" id="KW-0819">tRNA processing</keyword>
<dbReference type="GO" id="GO:0000049">
    <property type="term" value="F:tRNA binding"/>
    <property type="evidence" value="ECO:0007669"/>
    <property type="project" value="UniProtKB-UniRule"/>
</dbReference>
<dbReference type="OrthoDB" id="9810867at2"/>
<dbReference type="RefSeq" id="WP_033100489.1">
    <property type="nucleotide sequence ID" value="NZ_JACEIP010000003.1"/>
</dbReference>
<dbReference type="InterPro" id="IPR020539">
    <property type="entry name" value="RNase_P_CS"/>
</dbReference>
<sequence>MQKEYRLKRRNDFRKVFQAGQSVANRQFVVVMLGRKAEGPPRIGISVSKKVGKAVVRNRIKRLVKEVTRHFIPYLHPKTDYVIIARIPAAQMDYKQVKASLLHVFQKGKCFVTKPPK</sequence>
<dbReference type="PROSITE" id="PS00648">
    <property type="entry name" value="RIBONUCLEASE_P"/>
    <property type="match status" value="1"/>
</dbReference>
<keyword evidence="10" id="KW-1185">Reference proteome</keyword>
<evidence type="ECO:0000313" key="9">
    <source>
        <dbReference type="EMBL" id="MBA4541936.1"/>
    </source>
</evidence>
<dbReference type="GO" id="GO:0042781">
    <property type="term" value="F:3'-tRNA processing endoribonuclease activity"/>
    <property type="evidence" value="ECO:0007669"/>
    <property type="project" value="TreeGrafter"/>
</dbReference>
<reference evidence="9 10" key="1">
    <citation type="submission" date="2020-07" db="EMBL/GenBank/DDBJ databases">
        <authorList>
            <person name="Feng H."/>
        </authorList>
    </citation>
    <scope>NUCLEOTIDE SEQUENCE [LARGE SCALE GENOMIC DNA]</scope>
    <source>
        <strain evidence="10">s-11</strain>
    </source>
</reference>
<evidence type="ECO:0000256" key="3">
    <source>
        <dbReference type="ARBA" id="ARBA00022722"/>
    </source>
</evidence>
<comment type="similarity">
    <text evidence="7">Belongs to the RnpA family.</text>
</comment>
<dbReference type="GO" id="GO:0001682">
    <property type="term" value="P:tRNA 5'-leader removal"/>
    <property type="evidence" value="ECO:0007669"/>
    <property type="project" value="UniProtKB-UniRule"/>
</dbReference>
<dbReference type="AlphaFoldDB" id="A0A7W2AGR9"/>
<dbReference type="InterPro" id="IPR000100">
    <property type="entry name" value="RNase_P"/>
</dbReference>
<evidence type="ECO:0000313" key="10">
    <source>
        <dbReference type="Proteomes" id="UP000530514"/>
    </source>
</evidence>
<evidence type="ECO:0000256" key="5">
    <source>
        <dbReference type="ARBA" id="ARBA00022801"/>
    </source>
</evidence>
<comment type="caution">
    <text evidence="9">The sequence shown here is derived from an EMBL/GenBank/DDBJ whole genome shotgun (WGS) entry which is preliminary data.</text>
</comment>
<name>A0A7W2AGR9_9BACL</name>
<evidence type="ECO:0000256" key="1">
    <source>
        <dbReference type="ARBA" id="ARBA00002663"/>
    </source>
</evidence>
<dbReference type="InterPro" id="IPR020568">
    <property type="entry name" value="Ribosomal_Su5_D2-typ_SF"/>
</dbReference>
<dbReference type="EMBL" id="JACEIP010000003">
    <property type="protein sequence ID" value="MBA4541936.1"/>
    <property type="molecule type" value="Genomic_DNA"/>
</dbReference>
<dbReference type="EC" id="3.1.26.5" evidence="7 8"/>
<proteinExistence type="inferred from homology"/>